<dbReference type="Proteomes" id="UP000675920">
    <property type="component" value="Unplaced"/>
</dbReference>
<protein>
    <submittedName>
        <fullName evidence="3">DUF1302 domain-containing protein</fullName>
    </submittedName>
</protein>
<dbReference type="OrthoDB" id="8932625at2"/>
<dbReference type="RefSeq" id="WP_051378740.1">
    <property type="nucleotide sequence ID" value="NZ_AXWS01000013.1"/>
</dbReference>
<sequence>MRRHPTRVAGANGFGRRHAIAAAFAAVAATPAAQAFEIDTGVPELKARWDNTVKLSGAWRLKSPAPGLTECASCANLDDGDRNFGRRGIVSERFDLFSEFDASWNNDHGLRLSGAGWYDAVYNRGNRNDSPETANAFSAPSNEFTTATRNLHGRQAELLDAFAFGRFGVGDTRVSWRLGRHGLLWGESLFYGANGIAGGMAPTDVVKLLSVPNAQFKEVVRPVPQLSAQVQFTPEIAVGAYYQFRWEGNRLPAAGSYFSTSDTFDKGGERLVTGAPLVPGGGAAAFFRAGDIKPRDSGQGGLQLRWRPTGLDTDFGLYAIRYHDRNPNLYLRPGVTTVNGVPVVLDPTIFNPATGQIGVYDAAYAQGVRAFGASFSTSIDDFNLAGEASMRRNAPLVSNAAAILPGVLADASHPLFAVGNTAHLQFSTIASFGPSFIAREASLAAEIAWNRVLSVTANADHLSPNASRDGLGMRVVYEPSYRQVLPGVDLSVPAGISWSPKGRSGAVPSFGAHRGGDMNLGLAGSYLDAWRFSLTWTHYYGGLGPFLDAASDYSFGQSLKDRDYLALSLRRSF</sequence>
<accession>A0A8B6XA06</accession>
<organism evidence="2 3">
    <name type="scientific">Derxia gummosa DSM 723</name>
    <dbReference type="NCBI Taxonomy" id="1121388"/>
    <lineage>
        <taxon>Bacteria</taxon>
        <taxon>Pseudomonadati</taxon>
        <taxon>Pseudomonadota</taxon>
        <taxon>Betaproteobacteria</taxon>
        <taxon>Burkholderiales</taxon>
        <taxon>Alcaligenaceae</taxon>
        <taxon>Derxia</taxon>
    </lineage>
</organism>
<feature type="signal peptide" evidence="1">
    <location>
        <begin position="1"/>
        <end position="35"/>
    </location>
</feature>
<proteinExistence type="predicted"/>
<dbReference type="InterPro" id="IPR010727">
    <property type="entry name" value="DUF1302"/>
</dbReference>
<evidence type="ECO:0000313" key="2">
    <source>
        <dbReference type="Proteomes" id="UP000675920"/>
    </source>
</evidence>
<evidence type="ECO:0000256" key="1">
    <source>
        <dbReference type="SAM" id="SignalP"/>
    </source>
</evidence>
<evidence type="ECO:0000313" key="3">
    <source>
        <dbReference type="RefSeq" id="WP_051378740.1"/>
    </source>
</evidence>
<dbReference type="Pfam" id="PF06980">
    <property type="entry name" value="DUF1302"/>
    <property type="match status" value="1"/>
</dbReference>
<reference evidence="3" key="1">
    <citation type="submission" date="2025-08" db="UniProtKB">
        <authorList>
            <consortium name="RefSeq"/>
        </authorList>
    </citation>
    <scope>IDENTIFICATION</scope>
</reference>
<keyword evidence="1" id="KW-0732">Signal</keyword>
<feature type="chain" id="PRO_5034188974" evidence="1">
    <location>
        <begin position="36"/>
        <end position="573"/>
    </location>
</feature>
<keyword evidence="2" id="KW-1185">Reference proteome</keyword>
<dbReference type="AlphaFoldDB" id="A0A8B6XA06"/>
<name>A0A8B6XA06_9BURK</name>